<dbReference type="NCBIfam" id="TIGR00732">
    <property type="entry name" value="dprA"/>
    <property type="match status" value="1"/>
</dbReference>
<dbReference type="Pfam" id="PF02481">
    <property type="entry name" value="DNA_processg_A"/>
    <property type="match status" value="1"/>
</dbReference>
<sequence>MTPPANEDRVALLALCKIPKVNWYLLAREAQRLGGLARLLHGEVTESSPEAVAAAEAIRDALPQRSALVDEAQREIDKAQAIDARLITVLDEDYPTTLRLIFNLPPFLFVRGQFDEADLRSVAVVGTRRASADGVKRSGKMARLLVERGVTVVSGLARGIDTAAHRAALDAGGRTIAVIGTGIRKCYPAENRQLAEEIAAHGALVSQFWPDAPGATYTFPRRNVTMSGIAQGTVVIEASSTSGAKMQARLALEHGKKVFLIKSLTESQEWARTYVEKRGAVMVDEVDDVVRLLAAPERIHAADNRRAQLAFQF</sequence>
<dbReference type="RefSeq" id="WP_120780175.1">
    <property type="nucleotide sequence ID" value="NZ_JBHLUP010000002.1"/>
</dbReference>
<name>A0A3B0A649_9ACTN</name>
<evidence type="ECO:0000313" key="4">
    <source>
        <dbReference type="Proteomes" id="UP000279968"/>
    </source>
</evidence>
<dbReference type="OrthoDB" id="9785707at2"/>
<comment type="similarity">
    <text evidence="1">Belongs to the DprA/Smf family.</text>
</comment>
<keyword evidence="4" id="KW-1185">Reference proteome</keyword>
<organism evidence="3 4">
    <name type="scientific">Micromonospora costi</name>
    <dbReference type="NCBI Taxonomy" id="1530042"/>
    <lineage>
        <taxon>Bacteria</taxon>
        <taxon>Bacillati</taxon>
        <taxon>Actinomycetota</taxon>
        <taxon>Actinomycetes</taxon>
        <taxon>Micromonosporales</taxon>
        <taxon>Micromonosporaceae</taxon>
        <taxon>Micromonospora</taxon>
    </lineage>
</organism>
<proteinExistence type="inferred from homology"/>
<dbReference type="Gene3D" id="3.40.50.450">
    <property type="match status" value="1"/>
</dbReference>
<protein>
    <submittedName>
        <fullName evidence="3">DNA-protecting protein DprA</fullName>
    </submittedName>
</protein>
<evidence type="ECO:0000256" key="1">
    <source>
        <dbReference type="ARBA" id="ARBA00006525"/>
    </source>
</evidence>
<dbReference type="InterPro" id="IPR057666">
    <property type="entry name" value="DrpA_SLOG"/>
</dbReference>
<dbReference type="InterPro" id="IPR003488">
    <property type="entry name" value="DprA"/>
</dbReference>
<dbReference type="GO" id="GO:0009294">
    <property type="term" value="P:DNA-mediated transformation"/>
    <property type="evidence" value="ECO:0007669"/>
    <property type="project" value="InterPro"/>
</dbReference>
<dbReference type="AlphaFoldDB" id="A0A3B0A649"/>
<evidence type="ECO:0000313" key="3">
    <source>
        <dbReference type="EMBL" id="RKN55992.1"/>
    </source>
</evidence>
<dbReference type="EMBL" id="RBAN01000002">
    <property type="protein sequence ID" value="RKN55992.1"/>
    <property type="molecule type" value="Genomic_DNA"/>
</dbReference>
<comment type="caution">
    <text evidence="3">The sequence shown here is derived from an EMBL/GenBank/DDBJ whole genome shotgun (WGS) entry which is preliminary data.</text>
</comment>
<dbReference type="Proteomes" id="UP000279968">
    <property type="component" value="Unassembled WGS sequence"/>
</dbReference>
<dbReference type="PANTHER" id="PTHR43022">
    <property type="entry name" value="PROTEIN SMF"/>
    <property type="match status" value="1"/>
</dbReference>
<reference evidence="3 4" key="1">
    <citation type="journal article" date="2015" name="Int. J. Syst. Evol. Microbiol.">
        <title>Micromonospora costi sp. nov., isolated from a leaf of Costus speciosus.</title>
        <authorList>
            <person name="Thawai C."/>
        </authorList>
    </citation>
    <scope>NUCLEOTIDE SEQUENCE [LARGE SCALE GENOMIC DNA]</scope>
    <source>
        <strain evidence="3 4">CS1-12</strain>
    </source>
</reference>
<feature type="domain" description="Smf/DprA SLOG" evidence="2">
    <location>
        <begin position="86"/>
        <end position="292"/>
    </location>
</feature>
<dbReference type="PANTHER" id="PTHR43022:SF1">
    <property type="entry name" value="PROTEIN SMF"/>
    <property type="match status" value="1"/>
</dbReference>
<evidence type="ECO:0000259" key="2">
    <source>
        <dbReference type="Pfam" id="PF02481"/>
    </source>
</evidence>
<accession>A0A3B0A649</accession>
<gene>
    <name evidence="3" type="primary">dprA</name>
    <name evidence="3" type="ORF">D7193_15520</name>
</gene>
<dbReference type="SUPFAM" id="SSF102405">
    <property type="entry name" value="MCP/YpsA-like"/>
    <property type="match status" value="1"/>
</dbReference>